<dbReference type="Proteomes" id="UP000190834">
    <property type="component" value="Unassembled WGS sequence"/>
</dbReference>
<keyword evidence="1" id="KW-0812">Transmembrane</keyword>
<dbReference type="OrthoDB" id="5829628at2"/>
<evidence type="ECO:0000313" key="2">
    <source>
        <dbReference type="EMBL" id="SJZ49865.1"/>
    </source>
</evidence>
<evidence type="ECO:0000256" key="1">
    <source>
        <dbReference type="SAM" id="Phobius"/>
    </source>
</evidence>
<evidence type="ECO:0000313" key="3">
    <source>
        <dbReference type="Proteomes" id="UP000190834"/>
    </source>
</evidence>
<accession>A0A1T4L562</accession>
<name>A0A1T4L562_VIBCI</name>
<keyword evidence="3" id="KW-1185">Reference proteome</keyword>
<feature type="transmembrane region" description="Helical" evidence="1">
    <location>
        <begin position="150"/>
        <end position="179"/>
    </location>
</feature>
<organism evidence="2 3">
    <name type="scientific">Vibrio cincinnatiensis DSM 19608</name>
    <dbReference type="NCBI Taxonomy" id="1123491"/>
    <lineage>
        <taxon>Bacteria</taxon>
        <taxon>Pseudomonadati</taxon>
        <taxon>Pseudomonadota</taxon>
        <taxon>Gammaproteobacteria</taxon>
        <taxon>Vibrionales</taxon>
        <taxon>Vibrionaceae</taxon>
        <taxon>Vibrio</taxon>
    </lineage>
</organism>
<feature type="transmembrane region" description="Helical" evidence="1">
    <location>
        <begin position="122"/>
        <end position="138"/>
    </location>
</feature>
<evidence type="ECO:0008006" key="4">
    <source>
        <dbReference type="Google" id="ProtNLM"/>
    </source>
</evidence>
<sequence>MVLSIFQFMITMLLAMVCGQTIGLRADELPFIALIIPALWIFPRNGIAGIVLLVAMAIYGMTLAYQPASLSVSMWVLFPLMMVAFSRSSNIGVVVVCGLILLTLQVGIMVTQSADKLDGTPSITVIQLLSVMAIWWAANSWKVSSHRNWWALALLVPLWIAQATFAVLLALCITGLLAMVSNLVKIPRFNWAKLLCWTLPAIAFMVVVVSPAIDVPNAVFVVWLCLLATAWMTDYLIKSIEEQVL</sequence>
<feature type="transmembrane region" description="Helical" evidence="1">
    <location>
        <begin position="219"/>
        <end position="237"/>
    </location>
</feature>
<proteinExistence type="predicted"/>
<dbReference type="EMBL" id="FUXB01000002">
    <property type="protein sequence ID" value="SJZ49865.1"/>
    <property type="molecule type" value="Genomic_DNA"/>
</dbReference>
<feature type="transmembrane region" description="Helical" evidence="1">
    <location>
        <begin position="191"/>
        <end position="213"/>
    </location>
</feature>
<keyword evidence="1" id="KW-0472">Membrane</keyword>
<dbReference type="GeneID" id="70583297"/>
<feature type="transmembrane region" description="Helical" evidence="1">
    <location>
        <begin position="67"/>
        <end position="85"/>
    </location>
</feature>
<feature type="transmembrane region" description="Helical" evidence="1">
    <location>
        <begin position="91"/>
        <end position="110"/>
    </location>
</feature>
<protein>
    <recommendedName>
        <fullName evidence="4">Integral membrane protein</fullName>
    </recommendedName>
</protein>
<keyword evidence="1" id="KW-1133">Transmembrane helix</keyword>
<feature type="transmembrane region" description="Helical" evidence="1">
    <location>
        <begin position="29"/>
        <end position="55"/>
    </location>
</feature>
<dbReference type="AlphaFoldDB" id="A0A1T4L562"/>
<gene>
    <name evidence="2" type="ORF">SAMN02745782_00487</name>
</gene>
<reference evidence="3" key="1">
    <citation type="submission" date="2017-02" db="EMBL/GenBank/DDBJ databases">
        <authorList>
            <person name="Varghese N."/>
            <person name="Submissions S."/>
        </authorList>
    </citation>
    <scope>NUCLEOTIDE SEQUENCE [LARGE SCALE GENOMIC DNA]</scope>
    <source>
        <strain evidence="3">DSM 19608</strain>
    </source>
</reference>
<dbReference type="RefSeq" id="WP_078924893.1">
    <property type="nucleotide sequence ID" value="NZ_FUXB01000002.1"/>
</dbReference>